<feature type="domain" description="Legume lectin" evidence="6">
    <location>
        <begin position="3"/>
        <end position="161"/>
    </location>
</feature>
<organism evidence="7 8">
    <name type="scientific">Panicum miliaceum</name>
    <name type="common">Proso millet</name>
    <name type="synonym">Broomcorn millet</name>
    <dbReference type="NCBI Taxonomy" id="4540"/>
    <lineage>
        <taxon>Eukaryota</taxon>
        <taxon>Viridiplantae</taxon>
        <taxon>Streptophyta</taxon>
        <taxon>Embryophyta</taxon>
        <taxon>Tracheophyta</taxon>
        <taxon>Spermatophyta</taxon>
        <taxon>Magnoliopsida</taxon>
        <taxon>Liliopsida</taxon>
        <taxon>Poales</taxon>
        <taxon>Poaceae</taxon>
        <taxon>PACMAD clade</taxon>
        <taxon>Panicoideae</taxon>
        <taxon>Panicodae</taxon>
        <taxon>Paniceae</taxon>
        <taxon>Panicinae</taxon>
        <taxon>Panicum</taxon>
        <taxon>Panicum sect. Panicum</taxon>
    </lineage>
</organism>
<dbReference type="PANTHER" id="PTHR32401">
    <property type="entry name" value="CONCANAVALIN A-LIKE LECTIN FAMILY PROTEIN"/>
    <property type="match status" value="1"/>
</dbReference>
<evidence type="ECO:0000259" key="6">
    <source>
        <dbReference type="Pfam" id="PF00139"/>
    </source>
</evidence>
<dbReference type="GO" id="GO:0005886">
    <property type="term" value="C:plasma membrane"/>
    <property type="evidence" value="ECO:0007669"/>
    <property type="project" value="UniProtKB-SubCell"/>
</dbReference>
<comment type="caution">
    <text evidence="7">The sequence shown here is derived from an EMBL/GenBank/DDBJ whole genome shotgun (WGS) entry which is preliminary data.</text>
</comment>
<proteinExistence type="inferred from homology"/>
<dbReference type="InterPro" id="IPR019825">
    <property type="entry name" value="Lectin_legB_Mn/Ca_BS"/>
</dbReference>
<dbReference type="CDD" id="cd06899">
    <property type="entry name" value="lectin_legume_LecRK_Arcelin_ConA"/>
    <property type="match status" value="2"/>
</dbReference>
<feature type="transmembrane region" description="Helical" evidence="5">
    <location>
        <begin position="383"/>
        <end position="407"/>
    </location>
</feature>
<dbReference type="SUPFAM" id="SSF49899">
    <property type="entry name" value="Concanavalin A-like lectins/glucanases"/>
    <property type="match status" value="2"/>
</dbReference>
<dbReference type="InterPro" id="IPR050258">
    <property type="entry name" value="Leguminous_Lectin"/>
</dbReference>
<dbReference type="Proteomes" id="UP000275267">
    <property type="component" value="Unassembled WGS sequence"/>
</dbReference>
<evidence type="ECO:0000313" key="8">
    <source>
        <dbReference type="Proteomes" id="UP000275267"/>
    </source>
</evidence>
<feature type="transmembrane region" description="Helical" evidence="5">
    <location>
        <begin position="175"/>
        <end position="200"/>
    </location>
</feature>
<keyword evidence="4" id="KW-0430">Lectin</keyword>
<name>A0A3L6QTB5_PANMI</name>
<comment type="similarity">
    <text evidence="2">Belongs to the leguminous lectin family.</text>
</comment>
<keyword evidence="8" id="KW-1185">Reference proteome</keyword>
<keyword evidence="5" id="KW-0812">Transmembrane</keyword>
<feature type="domain" description="Legume lectin" evidence="6">
    <location>
        <begin position="207"/>
        <end position="369"/>
    </location>
</feature>
<dbReference type="InterPro" id="IPR013320">
    <property type="entry name" value="ConA-like_dom_sf"/>
</dbReference>
<sequence>MAKADQYLGLPNIVGNGSESDRILAVELDTIMNPELRDIDSNHVGVDVNSLVSRQASPAGYYDDDVGGTFQELRLNSREPMQLWVDYDGQARQLDVTLAPVRVPKPKRPLLSMNIDLSTVIADPVYIGFSSATGITLTNHYVLGWSFSLDGPASSLDFSKLPVLPLVGPKPRSKVFVVVLPLAIASLVAAVLAAIFLIVLTRRRRAVLSTALPGQFLGLLNNTNDGNRSAHVFAVEFDTLFNADFHDLNSNHVGVDVDSLESRVAADAGYYDDATGLFRNLSLISRKAMQVWVDYDGAATQVTVTMAPIGLARPKKPLLQTTVDLSDVVQDAAYVGFTSATGILFSRHFVLGWSFGLDGPAPALNISALPALPPAGPKPRSKVLVIVLPIASATLVFAVGIAIYALVQRRINARPTIRQVMQYLDGDMVLPDLSPEHFGFTVMEQMYSREFDKNMTMSCVSSTSMGTVSDISGGR</sequence>
<keyword evidence="5" id="KW-1133">Transmembrane helix</keyword>
<dbReference type="FunFam" id="2.60.120.200:FF:000112">
    <property type="entry name" value="L-type lectin-domain containing receptor kinase V.9"/>
    <property type="match status" value="1"/>
</dbReference>
<dbReference type="Pfam" id="PF00139">
    <property type="entry name" value="Lectin_legB"/>
    <property type="match status" value="2"/>
</dbReference>
<keyword evidence="5" id="KW-0472">Membrane</keyword>
<dbReference type="PANTHER" id="PTHR32401:SF50">
    <property type="entry name" value="OS07G0133000 PROTEIN"/>
    <property type="match status" value="1"/>
</dbReference>
<dbReference type="EMBL" id="PQIB02000011">
    <property type="protein sequence ID" value="RLM86514.1"/>
    <property type="molecule type" value="Genomic_DNA"/>
</dbReference>
<dbReference type="OrthoDB" id="543442at2759"/>
<evidence type="ECO:0000313" key="7">
    <source>
        <dbReference type="EMBL" id="RLM86514.1"/>
    </source>
</evidence>
<reference evidence="8" key="1">
    <citation type="journal article" date="2019" name="Nat. Commun.">
        <title>The genome of broomcorn millet.</title>
        <authorList>
            <person name="Zou C."/>
            <person name="Miki D."/>
            <person name="Li D."/>
            <person name="Tang Q."/>
            <person name="Xiao L."/>
            <person name="Rajput S."/>
            <person name="Deng P."/>
            <person name="Jia W."/>
            <person name="Huang R."/>
            <person name="Zhang M."/>
            <person name="Sun Y."/>
            <person name="Hu J."/>
            <person name="Fu X."/>
            <person name="Schnable P.S."/>
            <person name="Li F."/>
            <person name="Zhang H."/>
            <person name="Feng B."/>
            <person name="Zhu X."/>
            <person name="Liu R."/>
            <person name="Schnable J.C."/>
            <person name="Zhu J.-K."/>
            <person name="Zhang H."/>
        </authorList>
    </citation>
    <scope>NUCLEOTIDE SEQUENCE [LARGE SCALE GENOMIC DNA]</scope>
</reference>
<evidence type="ECO:0000256" key="3">
    <source>
        <dbReference type="ARBA" id="ARBA00022475"/>
    </source>
</evidence>
<dbReference type="InterPro" id="IPR001220">
    <property type="entry name" value="Legume_lectin_dom"/>
</dbReference>
<dbReference type="PROSITE" id="PS00307">
    <property type="entry name" value="LECTIN_LEGUME_BETA"/>
    <property type="match status" value="1"/>
</dbReference>
<accession>A0A3L6QTB5</accession>
<evidence type="ECO:0000256" key="1">
    <source>
        <dbReference type="ARBA" id="ARBA00004251"/>
    </source>
</evidence>
<dbReference type="GO" id="GO:0030246">
    <property type="term" value="F:carbohydrate binding"/>
    <property type="evidence" value="ECO:0007669"/>
    <property type="project" value="UniProtKB-KW"/>
</dbReference>
<evidence type="ECO:0000256" key="4">
    <source>
        <dbReference type="ARBA" id="ARBA00022734"/>
    </source>
</evidence>
<dbReference type="Gene3D" id="2.60.120.200">
    <property type="match status" value="2"/>
</dbReference>
<evidence type="ECO:0000256" key="2">
    <source>
        <dbReference type="ARBA" id="ARBA00007606"/>
    </source>
</evidence>
<gene>
    <name evidence="7" type="ORF">C2845_PM04G30380</name>
</gene>
<keyword evidence="3" id="KW-1003">Cell membrane</keyword>
<comment type="subcellular location">
    <subcellularLocation>
        <location evidence="1">Cell membrane</location>
        <topology evidence="1">Single-pass type I membrane protein</topology>
    </subcellularLocation>
</comment>
<protein>
    <recommendedName>
        <fullName evidence="6">Legume lectin domain-containing protein</fullName>
    </recommendedName>
</protein>
<evidence type="ECO:0000256" key="5">
    <source>
        <dbReference type="SAM" id="Phobius"/>
    </source>
</evidence>
<dbReference type="AlphaFoldDB" id="A0A3L6QTB5"/>